<comment type="subcellular location">
    <subcellularLocation>
        <location evidence="1">Mitochondrion</location>
    </subcellularLocation>
</comment>
<evidence type="ECO:0000256" key="3">
    <source>
        <dbReference type="ARBA" id="ARBA00022946"/>
    </source>
</evidence>
<evidence type="ECO:0000256" key="8">
    <source>
        <dbReference type="ARBA" id="ARBA00035363"/>
    </source>
</evidence>
<dbReference type="AlphaFoldDB" id="A0A183AZ93"/>
<reference evidence="10 11" key="2">
    <citation type="submission" date="2018-11" db="EMBL/GenBank/DDBJ databases">
        <authorList>
            <consortium name="Pathogen Informatics"/>
        </authorList>
    </citation>
    <scope>NUCLEOTIDE SEQUENCE [LARGE SCALE GENOMIC DNA]</scope>
    <source>
        <strain evidence="10 11">Egypt</strain>
    </source>
</reference>
<name>A0A183AZ93_9TREM</name>
<keyword evidence="11" id="KW-1185">Reference proteome</keyword>
<evidence type="ECO:0000256" key="6">
    <source>
        <dbReference type="ARBA" id="ARBA00023274"/>
    </source>
</evidence>
<dbReference type="PANTHER" id="PTHR13231">
    <property type="entry name" value="MITOCHONDRIAL RIBOSOMAL PROTEIN S31"/>
    <property type="match status" value="1"/>
</dbReference>
<dbReference type="Proteomes" id="UP000272942">
    <property type="component" value="Unassembled WGS sequence"/>
</dbReference>
<dbReference type="PANTHER" id="PTHR13231:SF3">
    <property type="entry name" value="SMALL RIBOSOMAL SUBUNIT PROTEIN MS31"/>
    <property type="match status" value="1"/>
</dbReference>
<evidence type="ECO:0000256" key="5">
    <source>
        <dbReference type="ARBA" id="ARBA00023128"/>
    </source>
</evidence>
<organism evidence="12">
    <name type="scientific">Echinostoma caproni</name>
    <dbReference type="NCBI Taxonomy" id="27848"/>
    <lineage>
        <taxon>Eukaryota</taxon>
        <taxon>Metazoa</taxon>
        <taxon>Spiralia</taxon>
        <taxon>Lophotrochozoa</taxon>
        <taxon>Platyhelminthes</taxon>
        <taxon>Trematoda</taxon>
        <taxon>Digenea</taxon>
        <taxon>Plagiorchiida</taxon>
        <taxon>Echinostomata</taxon>
        <taxon>Echinostomatoidea</taxon>
        <taxon>Echinostomatidae</taxon>
        <taxon>Echinostoma</taxon>
    </lineage>
</organism>
<evidence type="ECO:0000256" key="7">
    <source>
        <dbReference type="ARBA" id="ARBA00035133"/>
    </source>
</evidence>
<keyword evidence="4" id="KW-0689">Ribosomal protein</keyword>
<dbReference type="GO" id="GO:0005763">
    <property type="term" value="C:mitochondrial small ribosomal subunit"/>
    <property type="evidence" value="ECO:0007669"/>
    <property type="project" value="InterPro"/>
</dbReference>
<dbReference type="InterPro" id="IPR026299">
    <property type="entry name" value="MRP-S31"/>
</dbReference>
<keyword evidence="6" id="KW-0687">Ribonucleoprotein</keyword>
<proteinExistence type="inferred from homology"/>
<feature type="region of interest" description="Disordered" evidence="9">
    <location>
        <begin position="28"/>
        <end position="52"/>
    </location>
</feature>
<reference evidence="12" key="1">
    <citation type="submission" date="2016-06" db="UniProtKB">
        <authorList>
            <consortium name="WormBaseParasite"/>
        </authorList>
    </citation>
    <scope>IDENTIFICATION</scope>
</reference>
<keyword evidence="5" id="KW-0496">Mitochondrion</keyword>
<dbReference type="EMBL" id="UZAN01052543">
    <property type="protein sequence ID" value="VDP89550.1"/>
    <property type="molecule type" value="Genomic_DNA"/>
</dbReference>
<dbReference type="OrthoDB" id="5989925at2759"/>
<evidence type="ECO:0000313" key="10">
    <source>
        <dbReference type="EMBL" id="VDP89550.1"/>
    </source>
</evidence>
<keyword evidence="3" id="KW-0809">Transit peptide</keyword>
<dbReference type="WBParaSite" id="ECPE_0001231401-mRNA-1">
    <property type="protein sequence ID" value="ECPE_0001231401-mRNA-1"/>
    <property type="gene ID" value="ECPE_0001231401"/>
</dbReference>
<dbReference type="GO" id="GO:0003735">
    <property type="term" value="F:structural constituent of ribosome"/>
    <property type="evidence" value="ECO:0007669"/>
    <property type="project" value="InterPro"/>
</dbReference>
<dbReference type="Pfam" id="PF15433">
    <property type="entry name" value="MRP-S31"/>
    <property type="match status" value="1"/>
</dbReference>
<comment type="similarity">
    <text evidence="2">Belongs to the mitochondrion-specific ribosomal protein mS31 family.</text>
</comment>
<evidence type="ECO:0000313" key="11">
    <source>
        <dbReference type="Proteomes" id="UP000272942"/>
    </source>
</evidence>
<evidence type="ECO:0000256" key="9">
    <source>
        <dbReference type="SAM" id="MobiDB-lite"/>
    </source>
</evidence>
<sequence length="181" mass="20852">MYKMLAPGRLVIKTSPFRLGRLLSKKSNYENSKTKNGGRDEETKPLGINRTSFPSGLNRADSKLVSDSENAPYWLHEAYFDSTNLDWETETNVPFHEHMFLDEHVDKALRKSPPVAAFLDLVCVGLAQNPHFTVEQKREHLRWYAEYFKDKLDSIDASVREELRLTELERKARAIGTPAQK</sequence>
<evidence type="ECO:0000313" key="12">
    <source>
        <dbReference type="WBParaSite" id="ECPE_0001231401-mRNA-1"/>
    </source>
</evidence>
<protein>
    <recommendedName>
        <fullName evidence="7">Small ribosomal subunit protein mS31</fullName>
    </recommendedName>
    <alternativeName>
        <fullName evidence="8">28S ribosomal protein S31, mitochondrial</fullName>
    </alternativeName>
</protein>
<gene>
    <name evidence="10" type="ORF">ECPE_LOCUS12278</name>
</gene>
<evidence type="ECO:0000256" key="4">
    <source>
        <dbReference type="ARBA" id="ARBA00022980"/>
    </source>
</evidence>
<evidence type="ECO:0000256" key="2">
    <source>
        <dbReference type="ARBA" id="ARBA00011057"/>
    </source>
</evidence>
<accession>A0A183AZ93</accession>
<evidence type="ECO:0000256" key="1">
    <source>
        <dbReference type="ARBA" id="ARBA00004173"/>
    </source>
</evidence>